<evidence type="ECO:0000256" key="9">
    <source>
        <dbReference type="ARBA" id="ARBA00023026"/>
    </source>
</evidence>
<reference evidence="12" key="1">
    <citation type="submission" date="2025-08" db="UniProtKB">
        <authorList>
            <consortium name="Ensembl"/>
        </authorList>
    </citation>
    <scope>IDENTIFICATION</scope>
</reference>
<proteinExistence type="inferred from homology"/>
<evidence type="ECO:0000313" key="13">
    <source>
        <dbReference type="Proteomes" id="UP000694402"/>
    </source>
</evidence>
<dbReference type="GO" id="GO:0003950">
    <property type="term" value="F:NAD+ poly-ADP-ribosyltransferase activity"/>
    <property type="evidence" value="ECO:0007669"/>
    <property type="project" value="TreeGrafter"/>
</dbReference>
<feature type="signal peptide" evidence="11">
    <location>
        <begin position="1"/>
        <end position="21"/>
    </location>
</feature>
<evidence type="ECO:0000256" key="4">
    <source>
        <dbReference type="ARBA" id="ARBA00022656"/>
    </source>
</evidence>
<keyword evidence="6 11" id="KW-0808">Transferase</keyword>
<keyword evidence="11" id="KW-0732">Signal</keyword>
<dbReference type="GO" id="GO:0090729">
    <property type="term" value="F:toxin activity"/>
    <property type="evidence" value="ECO:0007669"/>
    <property type="project" value="UniProtKB-KW"/>
</dbReference>
<sequence>MGRDNILTFAVLCLYHAWTLGVDSTMVRPDTVLDMARSSVDDAYKGCVPAMLTKVKVYLSDEITANTDDFGTRWTDHYDATDKESDGELTVEHIVAIKLYSGIFYKTLNDAVCVGKDKSKAKTFEFYAWHFLLSDAIRILEDKNHPNECLKTVYRGTKRVYKGQLNQEIRFGKFLSTSTSQTFAAESGTENCFEIETCLCGKIYDHGVT</sequence>
<evidence type="ECO:0000313" key="12">
    <source>
        <dbReference type="Ensembl" id="ENSOTSP00005065529.1"/>
    </source>
</evidence>
<evidence type="ECO:0000256" key="7">
    <source>
        <dbReference type="ARBA" id="ARBA00022695"/>
    </source>
</evidence>
<comment type="subcellular location">
    <subcellularLocation>
        <location evidence="1">Secreted</location>
    </subcellularLocation>
</comment>
<evidence type="ECO:0000256" key="11">
    <source>
        <dbReference type="RuleBase" id="RU361228"/>
    </source>
</evidence>
<dbReference type="GO" id="GO:0005576">
    <property type="term" value="C:extracellular region"/>
    <property type="evidence" value="ECO:0007669"/>
    <property type="project" value="UniProtKB-SubCell"/>
</dbReference>
<evidence type="ECO:0000256" key="10">
    <source>
        <dbReference type="ARBA" id="ARBA00047597"/>
    </source>
</evidence>
<organism evidence="12 13">
    <name type="scientific">Oncorhynchus tshawytscha</name>
    <name type="common">Chinook salmon</name>
    <name type="synonym">Salmo tshawytscha</name>
    <dbReference type="NCBI Taxonomy" id="74940"/>
    <lineage>
        <taxon>Eukaryota</taxon>
        <taxon>Metazoa</taxon>
        <taxon>Chordata</taxon>
        <taxon>Craniata</taxon>
        <taxon>Vertebrata</taxon>
        <taxon>Euteleostomi</taxon>
        <taxon>Actinopterygii</taxon>
        <taxon>Neopterygii</taxon>
        <taxon>Teleostei</taxon>
        <taxon>Protacanthopterygii</taxon>
        <taxon>Salmoniformes</taxon>
        <taxon>Salmonidae</taxon>
        <taxon>Salmoninae</taxon>
        <taxon>Oncorhynchus</taxon>
    </lineage>
</organism>
<keyword evidence="9" id="KW-0843">Virulence</keyword>
<keyword evidence="4" id="KW-0800">Toxin</keyword>
<accession>A0A8C8M4U6</accession>
<dbReference type="PRINTS" id="PR00970">
    <property type="entry name" value="RIBTRNSFRASE"/>
</dbReference>
<feature type="chain" id="PRO_5034417480" description="NAD(P)(+)--arginine ADP-ribosyltransferase" evidence="11">
    <location>
        <begin position="22"/>
        <end position="209"/>
    </location>
</feature>
<keyword evidence="11" id="KW-0520">NAD</keyword>
<comment type="similarity">
    <text evidence="2 11">Belongs to the Arg-specific ADP-ribosyltransferase family.</text>
</comment>
<evidence type="ECO:0000256" key="5">
    <source>
        <dbReference type="ARBA" id="ARBA00022676"/>
    </source>
</evidence>
<dbReference type="InterPro" id="IPR050999">
    <property type="entry name" value="ADP-ribosyltransferase_ARG"/>
</dbReference>
<dbReference type="PROSITE" id="PS51996">
    <property type="entry name" value="TR_MART"/>
    <property type="match status" value="1"/>
</dbReference>
<dbReference type="GO" id="GO:0016779">
    <property type="term" value="F:nucleotidyltransferase activity"/>
    <property type="evidence" value="ECO:0007669"/>
    <property type="project" value="UniProtKB-KW"/>
</dbReference>
<comment type="catalytic activity">
    <reaction evidence="10 11">
        <text>L-arginyl-[protein] + NAD(+) = N(omega)-(ADP-D-ribosyl)-L-arginyl-[protein] + nicotinamide + H(+)</text>
        <dbReference type="Rhea" id="RHEA:19149"/>
        <dbReference type="Rhea" id="RHEA-COMP:10532"/>
        <dbReference type="Rhea" id="RHEA-COMP:15087"/>
        <dbReference type="ChEBI" id="CHEBI:15378"/>
        <dbReference type="ChEBI" id="CHEBI:17154"/>
        <dbReference type="ChEBI" id="CHEBI:29965"/>
        <dbReference type="ChEBI" id="CHEBI:57540"/>
        <dbReference type="ChEBI" id="CHEBI:142554"/>
        <dbReference type="EC" id="2.4.2.31"/>
    </reaction>
</comment>
<keyword evidence="5 11" id="KW-0328">Glycosyltransferase</keyword>
<evidence type="ECO:0000256" key="6">
    <source>
        <dbReference type="ARBA" id="ARBA00022679"/>
    </source>
</evidence>
<keyword evidence="7" id="KW-0548">Nucleotidyltransferase</keyword>
<dbReference type="SUPFAM" id="SSF56399">
    <property type="entry name" value="ADP-ribosylation"/>
    <property type="match status" value="1"/>
</dbReference>
<dbReference type="Gene3D" id="3.90.176.10">
    <property type="entry name" value="Toxin ADP-ribosyltransferase, Chain A, domain 1"/>
    <property type="match status" value="1"/>
</dbReference>
<evidence type="ECO:0000256" key="1">
    <source>
        <dbReference type="ARBA" id="ARBA00004613"/>
    </source>
</evidence>
<dbReference type="Proteomes" id="UP000694402">
    <property type="component" value="Unassembled WGS sequence"/>
</dbReference>
<evidence type="ECO:0000256" key="8">
    <source>
        <dbReference type="ARBA" id="ARBA00022857"/>
    </source>
</evidence>
<keyword evidence="8 11" id="KW-0521">NADP</keyword>
<name>A0A8C8M4U6_ONCTS</name>
<keyword evidence="3" id="KW-0964">Secreted</keyword>
<dbReference type="EC" id="2.4.2.31" evidence="11"/>
<evidence type="ECO:0000256" key="2">
    <source>
        <dbReference type="ARBA" id="ARBA00009558"/>
    </source>
</evidence>
<dbReference type="AlphaFoldDB" id="A0A8C8M4U6"/>
<dbReference type="PANTHER" id="PTHR10339">
    <property type="entry name" value="ADP-RIBOSYLTRANSFERASE"/>
    <property type="match status" value="1"/>
</dbReference>
<dbReference type="InterPro" id="IPR000768">
    <property type="entry name" value="ART"/>
</dbReference>
<dbReference type="PANTHER" id="PTHR10339:SF25">
    <property type="entry name" value="SECRETED EXOENZYME S"/>
    <property type="match status" value="1"/>
</dbReference>
<keyword evidence="13" id="KW-1185">Reference proteome</keyword>
<dbReference type="Pfam" id="PF01129">
    <property type="entry name" value="ART"/>
    <property type="match status" value="1"/>
</dbReference>
<dbReference type="GO" id="GO:0106274">
    <property type="term" value="F:NAD+-protein-arginine ADP-ribosyltransferase activity"/>
    <property type="evidence" value="ECO:0007669"/>
    <property type="project" value="UniProtKB-EC"/>
</dbReference>
<protein>
    <recommendedName>
        <fullName evidence="11">NAD(P)(+)--arginine ADP-ribosyltransferase</fullName>
        <ecNumber evidence="11">2.4.2.31</ecNumber>
    </recommendedName>
    <alternativeName>
        <fullName evidence="11">Mono(ADP-ribosyl)transferase</fullName>
    </alternativeName>
</protein>
<dbReference type="Ensembl" id="ENSOTST00005071185.2">
    <property type="protein sequence ID" value="ENSOTSP00005065529.1"/>
    <property type="gene ID" value="ENSOTSG00005031288.2"/>
</dbReference>
<evidence type="ECO:0000256" key="3">
    <source>
        <dbReference type="ARBA" id="ARBA00022525"/>
    </source>
</evidence>
<dbReference type="GeneTree" id="ENSGT01030000234601"/>
<reference evidence="12" key="2">
    <citation type="submission" date="2025-09" db="UniProtKB">
        <authorList>
            <consortium name="Ensembl"/>
        </authorList>
    </citation>
    <scope>IDENTIFICATION</scope>
</reference>